<accession>A0A4Q7DSB4</accession>
<feature type="transmembrane region" description="Helical" evidence="2">
    <location>
        <begin position="12"/>
        <end position="30"/>
    </location>
</feature>
<evidence type="ECO:0000256" key="2">
    <source>
        <dbReference type="SAM" id="Phobius"/>
    </source>
</evidence>
<keyword evidence="2" id="KW-0472">Membrane</keyword>
<evidence type="ECO:0000313" key="3">
    <source>
        <dbReference type="EMBL" id="RZM15464.1"/>
    </source>
</evidence>
<proteinExistence type="predicted"/>
<feature type="region of interest" description="Disordered" evidence="1">
    <location>
        <begin position="33"/>
        <end position="65"/>
    </location>
</feature>
<keyword evidence="2" id="KW-0812">Transmembrane</keyword>
<protein>
    <submittedName>
        <fullName evidence="3">Prophage related protein</fullName>
    </submittedName>
</protein>
<sequence length="221" mass="24333">MKSNKKPFYKQWWAVTIAFIFVFFVGYIFGSTASSSDDSNDEASVASSSKSSSKSTTDDKSSGKNNAKKTLTVSYKNYEISSEKTFKPNYTNNSWAGGSVSVDSITLYKTAKAYNYDSANDGKFTIQGFMQIHYVIKTKADVSVYPTQGTYIYSNGEQHGADSTESWDGDISKNVTKQGTVTVPVEKISSVNSVRVKFDASGQDFSDDSLDHDFDFTITLS</sequence>
<evidence type="ECO:0000256" key="1">
    <source>
        <dbReference type="SAM" id="MobiDB-lite"/>
    </source>
</evidence>
<feature type="compositionally biased region" description="Low complexity" evidence="1">
    <location>
        <begin position="33"/>
        <end position="55"/>
    </location>
</feature>
<name>A0A4Q7DSB4_9LACO</name>
<organism evidence="3 4">
    <name type="scientific">Lactobacillus delbrueckii</name>
    <dbReference type="NCBI Taxonomy" id="1584"/>
    <lineage>
        <taxon>Bacteria</taxon>
        <taxon>Bacillati</taxon>
        <taxon>Bacillota</taxon>
        <taxon>Bacilli</taxon>
        <taxon>Lactobacillales</taxon>
        <taxon>Lactobacillaceae</taxon>
        <taxon>Lactobacillus</taxon>
    </lineage>
</organism>
<gene>
    <name evidence="3" type="ORF">LDELB18P1_1848</name>
</gene>
<keyword evidence="2" id="KW-1133">Transmembrane helix</keyword>
<dbReference type="Proteomes" id="UP000292818">
    <property type="component" value="Unassembled WGS sequence"/>
</dbReference>
<dbReference type="AlphaFoldDB" id="A0A4Q7DSB4"/>
<comment type="caution">
    <text evidence="3">The sequence shown here is derived from an EMBL/GenBank/DDBJ whole genome shotgun (WGS) entry which is preliminary data.</text>
</comment>
<dbReference type="RefSeq" id="WP_130137808.1">
    <property type="nucleotide sequence ID" value="NZ_SETJ01000084.1"/>
</dbReference>
<evidence type="ECO:0000313" key="4">
    <source>
        <dbReference type="Proteomes" id="UP000292818"/>
    </source>
</evidence>
<dbReference type="EMBL" id="SETJ01000084">
    <property type="protein sequence ID" value="RZM15464.1"/>
    <property type="molecule type" value="Genomic_DNA"/>
</dbReference>
<reference evidence="3 4" key="1">
    <citation type="submission" date="2019-01" db="EMBL/GenBank/DDBJ databases">
        <title>Colonization of the human gut by bovine bacteria present in Parmesan cheese.</title>
        <authorList>
            <person name="Lugli G.A."/>
            <person name="Milani C."/>
        </authorList>
    </citation>
    <scope>NUCLEOTIDE SEQUENCE [LARGE SCALE GENOMIC DNA]</scope>
    <source>
        <strain evidence="3 4">LDELB18P1</strain>
    </source>
</reference>